<keyword evidence="4" id="KW-1133">Transmembrane helix</keyword>
<organism evidence="5 6">
    <name type="scientific">Muriicola marianensis</name>
    <dbReference type="NCBI Taxonomy" id="1324801"/>
    <lineage>
        <taxon>Bacteria</taxon>
        <taxon>Pseudomonadati</taxon>
        <taxon>Bacteroidota</taxon>
        <taxon>Flavobacteriia</taxon>
        <taxon>Flavobacteriales</taxon>
        <taxon>Flavobacteriaceae</taxon>
        <taxon>Muriicola</taxon>
    </lineage>
</organism>
<dbReference type="Pfam" id="PF13531">
    <property type="entry name" value="SBP_bac_11"/>
    <property type="match status" value="1"/>
</dbReference>
<keyword evidence="3" id="KW-0732">Signal</keyword>
<comment type="similarity">
    <text evidence="1">Belongs to the bacterial solute-binding protein ModA family.</text>
</comment>
<sequence>MYIPGKHPTLDPKAYVMMKYFAGIFLLLFATIFLTGCREGRNHENTLRIAIASNLQYAVDSVVAGFEKEHEIICEVIPGSSGKLFAQIREGAPYDLFLSADMDYPEALFKEGRTIQKPEVFAYGALVLWTGRQNLKPSIEILASDSVRYIALANPRIAPFGRAAQETLVYYGMEEKVRDKMVYGESVAQANQFIQSGSAEVGFTSLSIVMSPAQRENGKWILIDTAAYQPLPHGAVLLQTGKPVKPAARQFYEYLFSGKGKEVLKNFGYSVHE</sequence>
<protein>
    <submittedName>
        <fullName evidence="5">Molybdate ABC transporter substrate-binding protein</fullName>
    </submittedName>
</protein>
<dbReference type="InterPro" id="IPR050682">
    <property type="entry name" value="ModA/WtpA"/>
</dbReference>
<dbReference type="EMBL" id="BMFH01000001">
    <property type="protein sequence ID" value="GGD43483.1"/>
    <property type="molecule type" value="Genomic_DNA"/>
</dbReference>
<proteinExistence type="inferred from homology"/>
<dbReference type="InterPro" id="IPR044084">
    <property type="entry name" value="AvModA-like_subst-bd"/>
</dbReference>
<reference evidence="6" key="1">
    <citation type="journal article" date="2019" name="Int. J. Syst. Evol. Microbiol.">
        <title>The Global Catalogue of Microorganisms (GCM) 10K type strain sequencing project: providing services to taxonomists for standard genome sequencing and annotation.</title>
        <authorList>
            <consortium name="The Broad Institute Genomics Platform"/>
            <consortium name="The Broad Institute Genome Sequencing Center for Infectious Disease"/>
            <person name="Wu L."/>
            <person name="Ma J."/>
        </authorList>
    </citation>
    <scope>NUCLEOTIDE SEQUENCE [LARGE SCALE GENOMIC DNA]</scope>
    <source>
        <strain evidence="6">CGMCC 1.12606</strain>
    </source>
</reference>
<accession>A0ABQ1QSA0</accession>
<feature type="transmembrane region" description="Helical" evidence="4">
    <location>
        <begin position="20"/>
        <end position="37"/>
    </location>
</feature>
<dbReference type="SUPFAM" id="SSF53850">
    <property type="entry name" value="Periplasmic binding protein-like II"/>
    <property type="match status" value="1"/>
</dbReference>
<keyword evidence="4" id="KW-0812">Transmembrane</keyword>
<dbReference type="CDD" id="cd13539">
    <property type="entry name" value="PBP2_AvModA"/>
    <property type="match status" value="1"/>
</dbReference>
<dbReference type="InterPro" id="IPR005950">
    <property type="entry name" value="ModA"/>
</dbReference>
<evidence type="ECO:0000256" key="2">
    <source>
        <dbReference type="ARBA" id="ARBA00022723"/>
    </source>
</evidence>
<keyword evidence="4" id="KW-0472">Membrane</keyword>
<evidence type="ECO:0000256" key="3">
    <source>
        <dbReference type="ARBA" id="ARBA00022729"/>
    </source>
</evidence>
<keyword evidence="2" id="KW-0479">Metal-binding</keyword>
<gene>
    <name evidence="5" type="ORF">GCM10011361_08060</name>
</gene>
<evidence type="ECO:0000256" key="1">
    <source>
        <dbReference type="ARBA" id="ARBA00009175"/>
    </source>
</evidence>
<name>A0ABQ1QSA0_9FLAO</name>
<evidence type="ECO:0000313" key="6">
    <source>
        <dbReference type="Proteomes" id="UP000625780"/>
    </source>
</evidence>
<dbReference type="Proteomes" id="UP000625780">
    <property type="component" value="Unassembled WGS sequence"/>
</dbReference>
<dbReference type="Gene3D" id="3.40.190.10">
    <property type="entry name" value="Periplasmic binding protein-like II"/>
    <property type="match status" value="2"/>
</dbReference>
<comment type="caution">
    <text evidence="5">The sequence shown here is derived from an EMBL/GenBank/DDBJ whole genome shotgun (WGS) entry which is preliminary data.</text>
</comment>
<keyword evidence="6" id="KW-1185">Reference proteome</keyword>
<dbReference type="NCBIfam" id="TIGR01256">
    <property type="entry name" value="modA"/>
    <property type="match status" value="1"/>
</dbReference>
<dbReference type="PIRSF" id="PIRSF004846">
    <property type="entry name" value="ModA"/>
    <property type="match status" value="1"/>
</dbReference>
<evidence type="ECO:0000256" key="4">
    <source>
        <dbReference type="SAM" id="Phobius"/>
    </source>
</evidence>
<dbReference type="PANTHER" id="PTHR30632:SF14">
    <property type="entry name" value="TUNGSTATE_MOLYBDATE_CHROMATE-BINDING PROTEIN MODA"/>
    <property type="match status" value="1"/>
</dbReference>
<evidence type="ECO:0000313" key="5">
    <source>
        <dbReference type="EMBL" id="GGD43483.1"/>
    </source>
</evidence>
<dbReference type="PANTHER" id="PTHR30632">
    <property type="entry name" value="MOLYBDATE-BINDING PERIPLASMIC PROTEIN"/>
    <property type="match status" value="1"/>
</dbReference>